<dbReference type="PIRSF" id="PIRSF016578">
    <property type="entry name" value="HsaA"/>
    <property type="match status" value="1"/>
</dbReference>
<protein>
    <submittedName>
        <fullName evidence="5">Acyl-CoA dehydrogenase</fullName>
    </submittedName>
</protein>
<dbReference type="SUPFAM" id="SSF47203">
    <property type="entry name" value="Acyl-CoA dehydrogenase C-terminal domain-like"/>
    <property type="match status" value="1"/>
</dbReference>
<reference evidence="6" key="1">
    <citation type="submission" date="2016-10" db="EMBL/GenBank/DDBJ databases">
        <authorList>
            <person name="Varghese N."/>
            <person name="Submissions S."/>
        </authorList>
    </citation>
    <scope>NUCLEOTIDE SEQUENCE [LARGE SCALE GENOMIC DNA]</scope>
    <source>
        <strain evidence="6">UNC267MFSha1.1M11</strain>
    </source>
</reference>
<evidence type="ECO:0000256" key="2">
    <source>
        <dbReference type="ARBA" id="ARBA00022827"/>
    </source>
</evidence>
<dbReference type="GO" id="GO:0050660">
    <property type="term" value="F:flavin adenine dinucleotide binding"/>
    <property type="evidence" value="ECO:0007669"/>
    <property type="project" value="InterPro"/>
</dbReference>
<accession>A0A1G4VMG0</accession>
<dbReference type="GO" id="GO:0003995">
    <property type="term" value="F:acyl-CoA dehydrogenase activity"/>
    <property type="evidence" value="ECO:0007669"/>
    <property type="project" value="TreeGrafter"/>
</dbReference>
<dbReference type="InterPro" id="IPR036250">
    <property type="entry name" value="AcylCo_DH-like_C"/>
</dbReference>
<dbReference type="InterPro" id="IPR050741">
    <property type="entry name" value="Acyl-CoA_dehydrogenase"/>
</dbReference>
<dbReference type="InterPro" id="IPR037069">
    <property type="entry name" value="AcylCoA_DH/ox_N_sf"/>
</dbReference>
<evidence type="ECO:0000256" key="1">
    <source>
        <dbReference type="ARBA" id="ARBA00022630"/>
    </source>
</evidence>
<organism evidence="5 6">
    <name type="scientific">Mycolicibacterium fluoranthenivorans</name>
    <dbReference type="NCBI Taxonomy" id="258505"/>
    <lineage>
        <taxon>Bacteria</taxon>
        <taxon>Bacillati</taxon>
        <taxon>Actinomycetota</taxon>
        <taxon>Actinomycetes</taxon>
        <taxon>Mycobacteriales</taxon>
        <taxon>Mycobacteriaceae</taxon>
        <taxon>Mycolicibacterium</taxon>
    </lineage>
</organism>
<gene>
    <name evidence="5" type="ORF">SAMN02799620_01354</name>
</gene>
<dbReference type="AlphaFoldDB" id="A0A1G4VMG0"/>
<dbReference type="SUPFAM" id="SSF56645">
    <property type="entry name" value="Acyl-CoA dehydrogenase NM domain-like"/>
    <property type="match status" value="1"/>
</dbReference>
<dbReference type="EMBL" id="FMUB01000002">
    <property type="protein sequence ID" value="SCX08943.1"/>
    <property type="molecule type" value="Genomic_DNA"/>
</dbReference>
<dbReference type="PANTHER" id="PTHR48083:SF19">
    <property type="entry name" value="FLAVIN-DEPENDENT MONOOXYGENASE, OXYGENASE SUBUNIT HSAA"/>
    <property type="match status" value="1"/>
</dbReference>
<evidence type="ECO:0000313" key="6">
    <source>
        <dbReference type="Proteomes" id="UP000199707"/>
    </source>
</evidence>
<dbReference type="InterPro" id="IPR013107">
    <property type="entry name" value="Acyl-CoA_DH_C"/>
</dbReference>
<dbReference type="InterPro" id="IPR009100">
    <property type="entry name" value="AcylCoA_DH/oxidase_NM_dom_sf"/>
</dbReference>
<feature type="domain" description="Acyl-CoA dehydrogenase C-terminal" evidence="4">
    <location>
        <begin position="243"/>
        <end position="374"/>
    </location>
</feature>
<keyword evidence="2" id="KW-0274">FAD</keyword>
<dbReference type="Gene3D" id="2.40.110.10">
    <property type="entry name" value="Butyryl-CoA Dehydrogenase, subunit A, domain 2"/>
    <property type="match status" value="1"/>
</dbReference>
<evidence type="ECO:0000259" key="4">
    <source>
        <dbReference type="Pfam" id="PF08028"/>
    </source>
</evidence>
<keyword evidence="1" id="KW-0285">Flavoprotein</keyword>
<evidence type="ECO:0000313" key="5">
    <source>
        <dbReference type="EMBL" id="SCX08943.1"/>
    </source>
</evidence>
<dbReference type="Gene3D" id="1.20.140.10">
    <property type="entry name" value="Butyryl-CoA Dehydrogenase, subunit A, domain 3"/>
    <property type="match status" value="1"/>
</dbReference>
<keyword evidence="3" id="KW-0560">Oxidoreductase</keyword>
<dbReference type="GO" id="GO:0016712">
    <property type="term" value="F:oxidoreductase activity, acting on paired donors, with incorporation or reduction of molecular oxygen, reduced flavin or flavoprotein as one donor, and incorporation of one atom of oxygen"/>
    <property type="evidence" value="ECO:0007669"/>
    <property type="project" value="TreeGrafter"/>
</dbReference>
<dbReference type="RefSeq" id="WP_090354780.1">
    <property type="nucleotide sequence ID" value="NZ_FMUB01000002.1"/>
</dbReference>
<dbReference type="InterPro" id="IPR046373">
    <property type="entry name" value="Acyl-CoA_Oxase/DH_mid-dom_sf"/>
</dbReference>
<dbReference type="GO" id="GO:0033539">
    <property type="term" value="P:fatty acid beta-oxidation using acyl-CoA dehydrogenase"/>
    <property type="evidence" value="ECO:0007669"/>
    <property type="project" value="TreeGrafter"/>
</dbReference>
<name>A0A1G4VMG0_9MYCO</name>
<dbReference type="PANTHER" id="PTHR48083">
    <property type="entry name" value="MEDIUM-CHAIN SPECIFIC ACYL-COA DEHYDROGENASE, MITOCHONDRIAL-RELATED"/>
    <property type="match status" value="1"/>
</dbReference>
<dbReference type="Proteomes" id="UP000199707">
    <property type="component" value="Unassembled WGS sequence"/>
</dbReference>
<dbReference type="Pfam" id="PF08028">
    <property type="entry name" value="Acyl-CoA_dh_2"/>
    <property type="match status" value="1"/>
</dbReference>
<evidence type="ECO:0000256" key="3">
    <source>
        <dbReference type="ARBA" id="ARBA00023002"/>
    </source>
</evidence>
<proteinExistence type="predicted"/>
<dbReference type="Gene3D" id="1.10.540.10">
    <property type="entry name" value="Acyl-CoA dehydrogenase/oxidase, N-terminal domain"/>
    <property type="match status" value="1"/>
</dbReference>
<sequence>MSTVSKSDIQSAEDVKAGIRDIADLIKANAGTSEAQRRVSQETIDALKSAGAFRIATPRRYGGLETSLRDMMDVSALIAESDGGASWVVTLSNINAWVGGLNGGQAADEVWAQGPDSIIGGVVAPSGTARAVPGGYQVSGSWAYSSASLHADWAGGGVYVLDEAGEVVDQGMVSLPRGDFRIEDTWYVAGMRSSGSNTVIAEDVFVPEHRFGSLLPVMMGSYLADHPDSAFYRSAIGPMLVMVLVGPQLGLARAALSLVTTKAPGKALAYTTFERQADSVAFQLLIAEAATKIDTAHLHAHRAAGDVQRHAEEGVFPDTAIRARIRADAAVALRNVNEALNILLDANGSGSFTEVNVLQRIWRDSNVAARHAVILPHVSMETYGKALLGVEDHITQIL</sequence>
<dbReference type="GO" id="GO:0005737">
    <property type="term" value="C:cytoplasm"/>
    <property type="evidence" value="ECO:0007669"/>
    <property type="project" value="TreeGrafter"/>
</dbReference>
<dbReference type="STRING" id="1502745.SAMN02799620_01354"/>